<dbReference type="PANTHER" id="PTHR31293">
    <property type="entry name" value="RNI-LIKE SUPERFAMILY PROTEIN"/>
    <property type="match status" value="1"/>
</dbReference>
<dbReference type="InterPro" id="IPR032675">
    <property type="entry name" value="LRR_dom_sf"/>
</dbReference>
<feature type="region of interest" description="Disordered" evidence="1">
    <location>
        <begin position="1"/>
        <end position="26"/>
    </location>
</feature>
<evidence type="ECO:0000256" key="1">
    <source>
        <dbReference type="SAM" id="MobiDB-lite"/>
    </source>
</evidence>
<dbReference type="EMBL" id="JACGWO010000011">
    <property type="protein sequence ID" value="KAK4415489.1"/>
    <property type="molecule type" value="Genomic_DNA"/>
</dbReference>
<protein>
    <submittedName>
        <fullName evidence="2">F-box/LRR-repeat protein</fullName>
    </submittedName>
</protein>
<comment type="caution">
    <text evidence="2">The sequence shown here is derived from an EMBL/GenBank/DDBJ whole genome shotgun (WGS) entry which is preliminary data.</text>
</comment>
<organism evidence="2 3">
    <name type="scientific">Sesamum alatum</name>
    <dbReference type="NCBI Taxonomy" id="300844"/>
    <lineage>
        <taxon>Eukaryota</taxon>
        <taxon>Viridiplantae</taxon>
        <taxon>Streptophyta</taxon>
        <taxon>Embryophyta</taxon>
        <taxon>Tracheophyta</taxon>
        <taxon>Spermatophyta</taxon>
        <taxon>Magnoliopsida</taxon>
        <taxon>eudicotyledons</taxon>
        <taxon>Gunneridae</taxon>
        <taxon>Pentapetalae</taxon>
        <taxon>asterids</taxon>
        <taxon>lamiids</taxon>
        <taxon>Lamiales</taxon>
        <taxon>Pedaliaceae</taxon>
        <taxon>Sesamum</taxon>
    </lineage>
</organism>
<reference evidence="2" key="2">
    <citation type="journal article" date="2024" name="Plant">
        <title>Genomic evolution and insights into agronomic trait innovations of Sesamum species.</title>
        <authorList>
            <person name="Miao H."/>
            <person name="Wang L."/>
            <person name="Qu L."/>
            <person name="Liu H."/>
            <person name="Sun Y."/>
            <person name="Le M."/>
            <person name="Wang Q."/>
            <person name="Wei S."/>
            <person name="Zheng Y."/>
            <person name="Lin W."/>
            <person name="Duan Y."/>
            <person name="Cao H."/>
            <person name="Xiong S."/>
            <person name="Wang X."/>
            <person name="Wei L."/>
            <person name="Li C."/>
            <person name="Ma Q."/>
            <person name="Ju M."/>
            <person name="Zhao R."/>
            <person name="Li G."/>
            <person name="Mu C."/>
            <person name="Tian Q."/>
            <person name="Mei H."/>
            <person name="Zhang T."/>
            <person name="Gao T."/>
            <person name="Zhang H."/>
        </authorList>
    </citation>
    <scope>NUCLEOTIDE SEQUENCE</scope>
    <source>
        <strain evidence="2">3651</strain>
    </source>
</reference>
<gene>
    <name evidence="2" type="ORF">Salat_2656300</name>
</gene>
<dbReference type="AlphaFoldDB" id="A0AAE2CAW1"/>
<dbReference type="InterPro" id="IPR036047">
    <property type="entry name" value="F-box-like_dom_sf"/>
</dbReference>
<proteinExistence type="predicted"/>
<reference evidence="2" key="1">
    <citation type="submission" date="2020-06" db="EMBL/GenBank/DDBJ databases">
        <authorList>
            <person name="Li T."/>
            <person name="Hu X."/>
            <person name="Zhang T."/>
            <person name="Song X."/>
            <person name="Zhang H."/>
            <person name="Dai N."/>
            <person name="Sheng W."/>
            <person name="Hou X."/>
            <person name="Wei L."/>
        </authorList>
    </citation>
    <scope>NUCLEOTIDE SEQUENCE</scope>
    <source>
        <strain evidence="2">3651</strain>
        <tissue evidence="2">Leaf</tissue>
    </source>
</reference>
<keyword evidence="3" id="KW-1185">Reference proteome</keyword>
<accession>A0AAE2CAW1</accession>
<dbReference type="PANTHER" id="PTHR31293:SF12">
    <property type="entry name" value="RNI-LIKE SUPERFAMILY PROTEIN"/>
    <property type="match status" value="1"/>
</dbReference>
<dbReference type="Gene3D" id="3.80.10.10">
    <property type="entry name" value="Ribonuclease Inhibitor"/>
    <property type="match status" value="1"/>
</dbReference>
<dbReference type="SUPFAM" id="SSF52047">
    <property type="entry name" value="RNI-like"/>
    <property type="match status" value="1"/>
</dbReference>
<evidence type="ECO:0000313" key="2">
    <source>
        <dbReference type="EMBL" id="KAK4415489.1"/>
    </source>
</evidence>
<sequence>MVRIIEGESSSSNRRRRRRPVDGGADRVSTMPQHILIEILSWLSMLDGARVSFGSRIWMTTWRSLSNLIFDFSQFPAKVNKAHSFLRLVNWTIAHHDDPNVKILELRLRPMSYCKVLINYQWVEFAIQHNVQKLVLHGRICGTQNLAYSIFLCRSLVKLELALNERVLSLPETIELPNLRKLKLKFLLLSEMIPSQDLFAKFPALEKLSMFFCNVTSFSIFSISSSRLT</sequence>
<name>A0AAE2CAW1_9LAMI</name>
<evidence type="ECO:0000313" key="3">
    <source>
        <dbReference type="Proteomes" id="UP001293254"/>
    </source>
</evidence>
<dbReference type="InterPro" id="IPR055294">
    <property type="entry name" value="FBL60-like"/>
</dbReference>
<dbReference type="Proteomes" id="UP001293254">
    <property type="component" value="Unassembled WGS sequence"/>
</dbReference>
<dbReference type="SUPFAM" id="SSF81383">
    <property type="entry name" value="F-box domain"/>
    <property type="match status" value="1"/>
</dbReference>